<dbReference type="OrthoDB" id="202825at2759"/>
<name>A0A0V0QG61_PSEPJ</name>
<gene>
    <name evidence="2" type="ORF">PPERSA_05609</name>
</gene>
<dbReference type="Proteomes" id="UP000054937">
    <property type="component" value="Unassembled WGS sequence"/>
</dbReference>
<sequence>MAGIIVYLEQTVQTYCNKVGFLQTMKNFEKHFKTKKFHNFFMKSYQVNLDNKNRSQDERALVQNEPTQSQWVLKALDSQQGDGIHFLKNIKYVKNFINCKPGADKIIEQQNQFDKIKQRMLQQKIINMLRYCIYAGLNNLKRRDNCFDILGCDILFDEELNPIIEEFNQNPNLNFYDSNSHQKRIKNMMFQILQLSIQMARDGKSEKEKKILEKQYDIKQFTCLINELLGDLSEDKQLYIINSVNNFKGYSQQQVEKELKNIKEEEIRKREYNAQLIYKKLQKQQEQTEQEKFEEKQRLKLAKQQQYQKQLEIKQLLEKQRKQEIQRKREQKEIERKMRQQEFQKQKNEQIQNSLNKSEQELDINEDNLQENKEGEKIEEQIEQIQEVDENNQNCKQNSDSEKDQNESHYQNDQSQNLLNKQVDSDNNILKQEDENKNSIKKNPQKKQIKTKQKTDEQLEAEKRQNEEKLQQFIALYQNQNPESKKIFHSALKPIQIQELKSKLKKALTNKNKRDRLRLYFNSITEKKKSELEKKLHEKKQHLIQHLLKLLEIGK</sequence>
<dbReference type="InterPro" id="IPR004344">
    <property type="entry name" value="TTL/TTLL_fam"/>
</dbReference>
<evidence type="ECO:0008006" key="4">
    <source>
        <dbReference type="Google" id="ProtNLM"/>
    </source>
</evidence>
<evidence type="ECO:0000313" key="3">
    <source>
        <dbReference type="Proteomes" id="UP000054937"/>
    </source>
</evidence>
<dbReference type="AlphaFoldDB" id="A0A0V0QG61"/>
<feature type="region of interest" description="Disordered" evidence="1">
    <location>
        <begin position="328"/>
        <end position="363"/>
    </location>
</feature>
<proteinExistence type="predicted"/>
<reference evidence="2 3" key="1">
    <citation type="journal article" date="2015" name="Sci. Rep.">
        <title>Genome of the facultative scuticociliatosis pathogen Pseudocohnilembus persalinus provides insight into its virulence through horizontal gene transfer.</title>
        <authorList>
            <person name="Xiong J."/>
            <person name="Wang G."/>
            <person name="Cheng J."/>
            <person name="Tian M."/>
            <person name="Pan X."/>
            <person name="Warren A."/>
            <person name="Jiang C."/>
            <person name="Yuan D."/>
            <person name="Miao W."/>
        </authorList>
    </citation>
    <scope>NUCLEOTIDE SEQUENCE [LARGE SCALE GENOMIC DNA]</scope>
    <source>
        <strain evidence="2">36N120E</strain>
    </source>
</reference>
<feature type="compositionally biased region" description="Polar residues" evidence="1">
    <location>
        <begin position="408"/>
        <end position="430"/>
    </location>
</feature>
<dbReference type="EMBL" id="LDAU01000174">
    <property type="protein sequence ID" value="KRX01209.1"/>
    <property type="molecule type" value="Genomic_DNA"/>
</dbReference>
<protein>
    <recommendedName>
        <fullName evidence="4">Tubulin-tyrosine ligase/Tubulin polyglutamylase</fullName>
    </recommendedName>
</protein>
<dbReference type="Pfam" id="PF03133">
    <property type="entry name" value="TTL"/>
    <property type="match status" value="1"/>
</dbReference>
<feature type="compositionally biased region" description="Basic and acidic residues" evidence="1">
    <location>
        <begin position="453"/>
        <end position="463"/>
    </location>
</feature>
<comment type="caution">
    <text evidence="2">The sequence shown here is derived from an EMBL/GenBank/DDBJ whole genome shotgun (WGS) entry which is preliminary data.</text>
</comment>
<feature type="compositionally biased region" description="Basic residues" evidence="1">
    <location>
        <begin position="439"/>
        <end position="452"/>
    </location>
</feature>
<evidence type="ECO:0000256" key="1">
    <source>
        <dbReference type="SAM" id="MobiDB-lite"/>
    </source>
</evidence>
<feature type="region of interest" description="Disordered" evidence="1">
    <location>
        <begin position="390"/>
        <end position="463"/>
    </location>
</feature>
<keyword evidence="3" id="KW-1185">Reference proteome</keyword>
<organism evidence="2 3">
    <name type="scientific">Pseudocohnilembus persalinus</name>
    <name type="common">Ciliate</name>
    <dbReference type="NCBI Taxonomy" id="266149"/>
    <lineage>
        <taxon>Eukaryota</taxon>
        <taxon>Sar</taxon>
        <taxon>Alveolata</taxon>
        <taxon>Ciliophora</taxon>
        <taxon>Intramacronucleata</taxon>
        <taxon>Oligohymenophorea</taxon>
        <taxon>Scuticociliatia</taxon>
        <taxon>Philasterida</taxon>
        <taxon>Pseudocohnilembidae</taxon>
        <taxon>Pseudocohnilembus</taxon>
    </lineage>
</organism>
<feature type="compositionally biased region" description="Basic and acidic residues" evidence="1">
    <location>
        <begin position="328"/>
        <end position="348"/>
    </location>
</feature>
<evidence type="ECO:0000313" key="2">
    <source>
        <dbReference type="EMBL" id="KRX01209.1"/>
    </source>
</evidence>
<accession>A0A0V0QG61</accession>
<dbReference type="InParanoid" id="A0A0V0QG61"/>
<dbReference type="Gene3D" id="3.30.470.20">
    <property type="entry name" value="ATP-grasp fold, B domain"/>
    <property type="match status" value="1"/>
</dbReference>